<evidence type="ECO:0000259" key="11">
    <source>
        <dbReference type="Pfam" id="PF12849"/>
    </source>
</evidence>
<feature type="domain" description="PBP" evidence="11">
    <location>
        <begin position="83"/>
        <end position="207"/>
    </location>
</feature>
<dbReference type="InterPro" id="IPR050811">
    <property type="entry name" value="Phosphate_ABC_transporter"/>
</dbReference>
<evidence type="ECO:0000256" key="2">
    <source>
        <dbReference type="ARBA" id="ARBA00004193"/>
    </source>
</evidence>
<dbReference type="SUPFAM" id="SSF53850">
    <property type="entry name" value="Periplasmic binding protein-like II"/>
    <property type="match status" value="2"/>
</dbReference>
<keyword evidence="8" id="KW-0449">Lipoprotein</keyword>
<comment type="similarity">
    <text evidence="3">Belongs to the PstS family.</text>
</comment>
<dbReference type="PANTHER" id="PTHR30570">
    <property type="entry name" value="PERIPLASMIC PHOSPHATE BINDING COMPONENT OF PHOSPHATE ABC TRANSPORTER"/>
    <property type="match status" value="1"/>
</dbReference>
<dbReference type="Proteomes" id="UP000261011">
    <property type="component" value="Unassembled WGS sequence"/>
</dbReference>
<protein>
    <submittedName>
        <fullName evidence="12">Extracellular solute-binding protein</fullName>
    </submittedName>
</protein>
<evidence type="ECO:0000313" key="13">
    <source>
        <dbReference type="Proteomes" id="UP000261011"/>
    </source>
</evidence>
<feature type="signal peptide" evidence="10">
    <location>
        <begin position="1"/>
        <end position="23"/>
    </location>
</feature>
<evidence type="ECO:0000256" key="6">
    <source>
        <dbReference type="ARBA" id="ARBA00022729"/>
    </source>
</evidence>
<dbReference type="RefSeq" id="WP_117521763.1">
    <property type="nucleotide sequence ID" value="NZ_AP031484.1"/>
</dbReference>
<feature type="region of interest" description="Disordered" evidence="9">
    <location>
        <begin position="24"/>
        <end position="80"/>
    </location>
</feature>
<proteinExistence type="inferred from homology"/>
<evidence type="ECO:0000256" key="1">
    <source>
        <dbReference type="ARBA" id="ARBA00002841"/>
    </source>
</evidence>
<dbReference type="OrthoDB" id="9790048at2"/>
<evidence type="ECO:0000256" key="9">
    <source>
        <dbReference type="SAM" id="MobiDB-lite"/>
    </source>
</evidence>
<dbReference type="EMBL" id="QVEU01000004">
    <property type="protein sequence ID" value="RGB75820.1"/>
    <property type="molecule type" value="Genomic_DNA"/>
</dbReference>
<name>A0A3E2TH92_9FIRM</name>
<feature type="compositionally biased region" description="Basic and acidic residues" evidence="9">
    <location>
        <begin position="53"/>
        <end position="79"/>
    </location>
</feature>
<evidence type="ECO:0000256" key="4">
    <source>
        <dbReference type="ARBA" id="ARBA00011529"/>
    </source>
</evidence>
<dbReference type="GO" id="GO:0006817">
    <property type="term" value="P:phosphate ion transport"/>
    <property type="evidence" value="ECO:0007669"/>
    <property type="project" value="UniProtKB-KW"/>
</dbReference>
<dbReference type="GO" id="GO:0005886">
    <property type="term" value="C:plasma membrane"/>
    <property type="evidence" value="ECO:0007669"/>
    <property type="project" value="UniProtKB-SubCell"/>
</dbReference>
<reference evidence="12 13" key="1">
    <citation type="submission" date="2018-08" db="EMBL/GenBank/DDBJ databases">
        <title>A genome reference for cultivated species of the human gut microbiota.</title>
        <authorList>
            <person name="Zou Y."/>
            <person name="Xue W."/>
            <person name="Luo G."/>
        </authorList>
    </citation>
    <scope>NUCLEOTIDE SEQUENCE [LARGE SCALE GENOMIC DNA]</scope>
    <source>
        <strain evidence="12 13">OF01-3</strain>
    </source>
</reference>
<organism evidence="12 13">
    <name type="scientific">Anaerococcus nagyae</name>
    <dbReference type="NCBI Taxonomy" id="1755241"/>
    <lineage>
        <taxon>Bacteria</taxon>
        <taxon>Bacillati</taxon>
        <taxon>Bacillota</taxon>
        <taxon>Tissierellia</taxon>
        <taxon>Tissierellales</taxon>
        <taxon>Peptoniphilaceae</taxon>
        <taxon>Anaerococcus</taxon>
    </lineage>
</organism>
<dbReference type="PROSITE" id="PS51257">
    <property type="entry name" value="PROKAR_LIPOPROTEIN"/>
    <property type="match status" value="1"/>
</dbReference>
<dbReference type="PANTHER" id="PTHR30570:SF1">
    <property type="entry name" value="PHOSPHATE-BINDING PROTEIN PSTS"/>
    <property type="match status" value="1"/>
</dbReference>
<keyword evidence="6 10" id="KW-0732">Signal</keyword>
<evidence type="ECO:0000256" key="10">
    <source>
        <dbReference type="SAM" id="SignalP"/>
    </source>
</evidence>
<comment type="function">
    <text evidence="1">Part of the ABC transporter complex PstSACB involved in phosphate import.</text>
</comment>
<dbReference type="InterPro" id="IPR024370">
    <property type="entry name" value="PBP_domain"/>
</dbReference>
<feature type="compositionally biased region" description="Basic and acidic residues" evidence="9">
    <location>
        <begin position="26"/>
        <end position="37"/>
    </location>
</feature>
<feature type="domain" description="PBP" evidence="11">
    <location>
        <begin position="232"/>
        <end position="338"/>
    </location>
</feature>
<dbReference type="Gene3D" id="3.40.190.10">
    <property type="entry name" value="Periplasmic binding protein-like II"/>
    <property type="match status" value="2"/>
</dbReference>
<comment type="subunit">
    <text evidence="4">The complex is composed of two ATP-binding proteins (PstB), two transmembrane proteins (PstC and PstA) and a solute-binding protein (PstS).</text>
</comment>
<keyword evidence="7" id="KW-0564">Palmitate</keyword>
<evidence type="ECO:0000256" key="3">
    <source>
        <dbReference type="ARBA" id="ARBA00008725"/>
    </source>
</evidence>
<dbReference type="AlphaFoldDB" id="A0A3E2TH92"/>
<keyword evidence="5" id="KW-0813">Transport</keyword>
<feature type="compositionally biased region" description="Low complexity" evidence="9">
    <location>
        <begin position="38"/>
        <end position="47"/>
    </location>
</feature>
<evidence type="ECO:0000256" key="7">
    <source>
        <dbReference type="ARBA" id="ARBA00023139"/>
    </source>
</evidence>
<comment type="subcellular location">
    <subcellularLocation>
        <location evidence="2">Cell membrane</location>
        <topology evidence="2">Lipid-anchor</topology>
    </subcellularLocation>
</comment>
<accession>A0A3E2TH92</accession>
<gene>
    <name evidence="12" type="ORF">DXA39_05725</name>
</gene>
<feature type="chain" id="PRO_5039670814" evidence="10">
    <location>
        <begin position="24"/>
        <end position="343"/>
    </location>
</feature>
<sequence>MTLKNSKIIAAALSLGLVLTACGNDNAKDNKADDKAATETTDNQATTDDADKDDSKKDDATTDDKADDKKDEDKDKDSTADAEDYDFVVVSREEGSGTRGAFIELVGLEEKNDDGTKEDHTTVDAEVQNSTNGVMTTVSSDPDAIGYISLGSLNDTVKAVKVEGVEATEENIVSGDYKISRPFNLAYKEDKLNDLGKDFLNYCLSTEAQDIVKAEGYVPLSDTKAYEKADGLSGNLTVAGSTSVTPLMEKFAEAYQSLNPDVKIEIQSTGSSAGIEAVTDDAADIAMASRELEDEEKETLKPEVIATDGIAVIVNKDSKVEDLTIDQLKQIFSGEITNTGDLN</sequence>
<evidence type="ECO:0000313" key="12">
    <source>
        <dbReference type="EMBL" id="RGB75820.1"/>
    </source>
</evidence>
<keyword evidence="13" id="KW-1185">Reference proteome</keyword>
<evidence type="ECO:0000256" key="8">
    <source>
        <dbReference type="ARBA" id="ARBA00023288"/>
    </source>
</evidence>
<comment type="caution">
    <text evidence="12">The sequence shown here is derived from an EMBL/GenBank/DDBJ whole genome shotgun (WGS) entry which is preliminary data.</text>
</comment>
<keyword evidence="5" id="KW-0592">Phosphate transport</keyword>
<dbReference type="Pfam" id="PF12849">
    <property type="entry name" value="PBP_like_2"/>
    <property type="match status" value="2"/>
</dbReference>
<evidence type="ECO:0000256" key="5">
    <source>
        <dbReference type="ARBA" id="ARBA00022592"/>
    </source>
</evidence>